<comment type="catalytic activity">
    <reaction evidence="7">
        <text>L-threonyl-[protein] + ATP = O-phospho-L-threonyl-[protein] + ADP + H(+)</text>
        <dbReference type="Rhea" id="RHEA:46608"/>
        <dbReference type="Rhea" id="RHEA-COMP:11060"/>
        <dbReference type="Rhea" id="RHEA-COMP:11605"/>
        <dbReference type="ChEBI" id="CHEBI:15378"/>
        <dbReference type="ChEBI" id="CHEBI:30013"/>
        <dbReference type="ChEBI" id="CHEBI:30616"/>
        <dbReference type="ChEBI" id="CHEBI:61977"/>
        <dbReference type="ChEBI" id="CHEBI:456216"/>
        <dbReference type="EC" id="2.7.11.1"/>
    </reaction>
</comment>
<keyword evidence="9" id="KW-0812">Transmembrane</keyword>
<dbReference type="SUPFAM" id="SSF56219">
    <property type="entry name" value="DNase I-like"/>
    <property type="match status" value="1"/>
</dbReference>
<dbReference type="InterPro" id="IPR036691">
    <property type="entry name" value="Endo/exonu/phosph_ase_sf"/>
</dbReference>
<proteinExistence type="predicted"/>
<keyword evidence="9" id="KW-0472">Membrane</keyword>
<name>A0ABN9M8A7_9NEOB</name>
<evidence type="ECO:0000256" key="8">
    <source>
        <dbReference type="ARBA" id="ARBA00048679"/>
    </source>
</evidence>
<keyword evidence="12" id="KW-1185">Reference proteome</keyword>
<accession>A0ABN9M8A7</accession>
<gene>
    <name evidence="11" type="ORF">RIMI_LOCUS17373025</name>
</gene>
<keyword evidence="9" id="KW-1133">Transmembrane helix</keyword>
<feature type="transmembrane region" description="Helical" evidence="9">
    <location>
        <begin position="25"/>
        <end position="42"/>
    </location>
</feature>
<dbReference type="PANTHER" id="PTHR24356">
    <property type="entry name" value="SERINE/THREONINE-PROTEIN KINASE"/>
    <property type="match status" value="1"/>
</dbReference>
<evidence type="ECO:0000256" key="7">
    <source>
        <dbReference type="ARBA" id="ARBA00047899"/>
    </source>
</evidence>
<evidence type="ECO:0000256" key="4">
    <source>
        <dbReference type="ARBA" id="ARBA00022741"/>
    </source>
</evidence>
<keyword evidence="2" id="KW-0723">Serine/threonine-protein kinase</keyword>
<dbReference type="EC" id="2.7.11.1" evidence="1"/>
<keyword evidence="6" id="KW-0067">ATP-binding</keyword>
<keyword evidence="4" id="KW-0547">Nucleotide-binding</keyword>
<sequence length="131" mass="14679">MIPGTAYYIAPEVILQKGFGRPVDWWSIGIILYTFLLGFVPFDGHSTIKVLDNICRVILDSVVDPEGRFVFLKLARRARELILANVYFPNQGQQKFGSMCKKLLEKFAGDSPIILGGDFNLPMDPLIDVST</sequence>
<evidence type="ECO:0000256" key="6">
    <source>
        <dbReference type="ARBA" id="ARBA00022840"/>
    </source>
</evidence>
<dbReference type="Gene3D" id="1.10.510.10">
    <property type="entry name" value="Transferase(Phosphotransferase) domain 1"/>
    <property type="match status" value="1"/>
</dbReference>
<dbReference type="InterPro" id="IPR050236">
    <property type="entry name" value="Ser_Thr_kinase_AGC"/>
</dbReference>
<dbReference type="InterPro" id="IPR000719">
    <property type="entry name" value="Prot_kinase_dom"/>
</dbReference>
<evidence type="ECO:0000256" key="3">
    <source>
        <dbReference type="ARBA" id="ARBA00022679"/>
    </source>
</evidence>
<evidence type="ECO:0000259" key="10">
    <source>
        <dbReference type="PROSITE" id="PS50011"/>
    </source>
</evidence>
<dbReference type="EMBL" id="CAUEEQ010050530">
    <property type="protein sequence ID" value="CAJ0960618.1"/>
    <property type="molecule type" value="Genomic_DNA"/>
</dbReference>
<dbReference type="Proteomes" id="UP001176940">
    <property type="component" value="Unassembled WGS sequence"/>
</dbReference>
<reference evidence="11" key="1">
    <citation type="submission" date="2023-07" db="EMBL/GenBank/DDBJ databases">
        <authorList>
            <person name="Stuckert A."/>
        </authorList>
    </citation>
    <scope>NUCLEOTIDE SEQUENCE</scope>
</reference>
<evidence type="ECO:0000313" key="12">
    <source>
        <dbReference type="Proteomes" id="UP001176940"/>
    </source>
</evidence>
<evidence type="ECO:0000313" key="11">
    <source>
        <dbReference type="EMBL" id="CAJ0960618.1"/>
    </source>
</evidence>
<comment type="caution">
    <text evidence="11">The sequence shown here is derived from an EMBL/GenBank/DDBJ whole genome shotgun (WGS) entry which is preliminary data.</text>
</comment>
<dbReference type="PROSITE" id="PS50011">
    <property type="entry name" value="PROTEIN_KINASE_DOM"/>
    <property type="match status" value="1"/>
</dbReference>
<protein>
    <recommendedName>
        <fullName evidence="1">non-specific serine/threonine protein kinase</fullName>
        <ecNumber evidence="1">2.7.11.1</ecNumber>
    </recommendedName>
</protein>
<feature type="non-terminal residue" evidence="11">
    <location>
        <position position="131"/>
    </location>
</feature>
<evidence type="ECO:0000256" key="9">
    <source>
        <dbReference type="SAM" id="Phobius"/>
    </source>
</evidence>
<dbReference type="Pfam" id="PF00069">
    <property type="entry name" value="Pkinase"/>
    <property type="match status" value="1"/>
</dbReference>
<evidence type="ECO:0000256" key="2">
    <source>
        <dbReference type="ARBA" id="ARBA00022527"/>
    </source>
</evidence>
<keyword evidence="5" id="KW-0418">Kinase</keyword>
<feature type="domain" description="Protein kinase" evidence="10">
    <location>
        <begin position="1"/>
        <end position="131"/>
    </location>
</feature>
<comment type="catalytic activity">
    <reaction evidence="8">
        <text>L-seryl-[protein] + ATP = O-phospho-L-seryl-[protein] + ADP + H(+)</text>
        <dbReference type="Rhea" id="RHEA:17989"/>
        <dbReference type="Rhea" id="RHEA-COMP:9863"/>
        <dbReference type="Rhea" id="RHEA-COMP:11604"/>
        <dbReference type="ChEBI" id="CHEBI:15378"/>
        <dbReference type="ChEBI" id="CHEBI:29999"/>
        <dbReference type="ChEBI" id="CHEBI:30616"/>
        <dbReference type="ChEBI" id="CHEBI:83421"/>
        <dbReference type="ChEBI" id="CHEBI:456216"/>
        <dbReference type="EC" id="2.7.11.1"/>
    </reaction>
</comment>
<organism evidence="11 12">
    <name type="scientific">Ranitomeya imitator</name>
    <name type="common">mimic poison frog</name>
    <dbReference type="NCBI Taxonomy" id="111125"/>
    <lineage>
        <taxon>Eukaryota</taxon>
        <taxon>Metazoa</taxon>
        <taxon>Chordata</taxon>
        <taxon>Craniata</taxon>
        <taxon>Vertebrata</taxon>
        <taxon>Euteleostomi</taxon>
        <taxon>Amphibia</taxon>
        <taxon>Batrachia</taxon>
        <taxon>Anura</taxon>
        <taxon>Neobatrachia</taxon>
        <taxon>Hyloidea</taxon>
        <taxon>Dendrobatidae</taxon>
        <taxon>Dendrobatinae</taxon>
        <taxon>Ranitomeya</taxon>
    </lineage>
</organism>
<evidence type="ECO:0000256" key="1">
    <source>
        <dbReference type="ARBA" id="ARBA00012513"/>
    </source>
</evidence>
<evidence type="ECO:0000256" key="5">
    <source>
        <dbReference type="ARBA" id="ARBA00022777"/>
    </source>
</evidence>
<dbReference type="InterPro" id="IPR011009">
    <property type="entry name" value="Kinase-like_dom_sf"/>
</dbReference>
<dbReference type="PANTHER" id="PTHR24356:SF414">
    <property type="entry name" value="NON-SPECIFIC SERINE_THREONINE PROTEIN KINASE"/>
    <property type="match status" value="1"/>
</dbReference>
<keyword evidence="3" id="KW-0808">Transferase</keyword>
<dbReference type="SUPFAM" id="SSF56112">
    <property type="entry name" value="Protein kinase-like (PK-like)"/>
    <property type="match status" value="1"/>
</dbReference>